<reference evidence="11" key="1">
    <citation type="submission" date="2021-12" db="EMBL/GenBank/DDBJ databases">
        <title>Alicyclobacillaceae gen. nov., sp. nov., isolated from chalcocite enrichment system.</title>
        <authorList>
            <person name="Jiang Z."/>
        </authorList>
    </citation>
    <scope>NUCLEOTIDE SEQUENCE</scope>
    <source>
        <strain evidence="11">MYW30-H2</strain>
    </source>
</reference>
<evidence type="ECO:0000256" key="7">
    <source>
        <dbReference type="ARBA" id="ARBA00023136"/>
    </source>
</evidence>
<comment type="subcellular location">
    <subcellularLocation>
        <location evidence="10">Cell membrane</location>
        <topology evidence="10">Peripheral membrane protein</topology>
    </subcellularLocation>
    <subcellularLocation>
        <location evidence="2">Membrane</location>
        <topology evidence="2">Peripheral membrane protein</topology>
    </subcellularLocation>
</comment>
<evidence type="ECO:0000256" key="2">
    <source>
        <dbReference type="ARBA" id="ARBA00004170"/>
    </source>
</evidence>
<dbReference type="InterPro" id="IPR035968">
    <property type="entry name" value="ATP_synth_F1_ATPase_gsu"/>
</dbReference>
<gene>
    <name evidence="10" type="primary">atpG</name>
    <name evidence="11" type="ORF">LSG31_04835</name>
</gene>
<evidence type="ECO:0000313" key="11">
    <source>
        <dbReference type="EMBL" id="UOF91580.1"/>
    </source>
</evidence>
<evidence type="ECO:0000256" key="6">
    <source>
        <dbReference type="ARBA" id="ARBA00023065"/>
    </source>
</evidence>
<protein>
    <recommendedName>
        <fullName evidence="10">ATP synthase gamma chain</fullName>
    </recommendedName>
    <alternativeName>
        <fullName evidence="10">ATP synthase F1 sector gamma subunit</fullName>
    </alternativeName>
    <alternativeName>
        <fullName evidence="10">F-ATPase gamma subunit</fullName>
    </alternativeName>
</protein>
<evidence type="ECO:0000256" key="8">
    <source>
        <dbReference type="ARBA" id="ARBA00023196"/>
    </source>
</evidence>
<accession>A0ABY4CM88</accession>
<keyword evidence="4 10" id="KW-0813">Transport</keyword>
<dbReference type="SUPFAM" id="SSF52943">
    <property type="entry name" value="ATP synthase (F1-ATPase), gamma subunit"/>
    <property type="match status" value="1"/>
</dbReference>
<dbReference type="NCBIfam" id="TIGR01146">
    <property type="entry name" value="ATPsyn_F1gamma"/>
    <property type="match status" value="1"/>
</dbReference>
<comment type="function">
    <text evidence="1 10">Produces ATP from ADP in the presence of a proton gradient across the membrane. The gamma chain is believed to be important in regulating ATPase activity and the flow of protons through the CF(0) complex.</text>
</comment>
<keyword evidence="10" id="KW-1003">Cell membrane</keyword>
<dbReference type="EMBL" id="CP089291">
    <property type="protein sequence ID" value="UOF91580.1"/>
    <property type="molecule type" value="Genomic_DNA"/>
</dbReference>
<dbReference type="PANTHER" id="PTHR11693">
    <property type="entry name" value="ATP SYNTHASE GAMMA CHAIN"/>
    <property type="match status" value="1"/>
</dbReference>
<keyword evidence="8 10" id="KW-0139">CF(1)</keyword>
<dbReference type="InterPro" id="IPR000131">
    <property type="entry name" value="ATP_synth_F1_gsu"/>
</dbReference>
<keyword evidence="9 10" id="KW-0066">ATP synthesis</keyword>
<evidence type="ECO:0000313" key="12">
    <source>
        <dbReference type="Proteomes" id="UP000830167"/>
    </source>
</evidence>
<dbReference type="Gene3D" id="3.40.1380.10">
    <property type="match status" value="1"/>
</dbReference>
<evidence type="ECO:0000256" key="9">
    <source>
        <dbReference type="ARBA" id="ARBA00023310"/>
    </source>
</evidence>
<organism evidence="11 12">
    <name type="scientific">Fodinisporobacter ferrooxydans</name>
    <dbReference type="NCBI Taxonomy" id="2901836"/>
    <lineage>
        <taxon>Bacteria</taxon>
        <taxon>Bacillati</taxon>
        <taxon>Bacillota</taxon>
        <taxon>Bacilli</taxon>
        <taxon>Bacillales</taxon>
        <taxon>Alicyclobacillaceae</taxon>
        <taxon>Fodinisporobacter</taxon>
    </lineage>
</organism>
<evidence type="ECO:0000256" key="10">
    <source>
        <dbReference type="HAMAP-Rule" id="MF_00815"/>
    </source>
</evidence>
<keyword evidence="5 10" id="KW-0375">Hydrogen ion transport</keyword>
<keyword evidence="7 10" id="KW-0472">Membrane</keyword>
<dbReference type="HAMAP" id="MF_00815">
    <property type="entry name" value="ATP_synth_gamma_bact"/>
    <property type="match status" value="1"/>
</dbReference>
<dbReference type="Pfam" id="PF00231">
    <property type="entry name" value="ATP-synt"/>
    <property type="match status" value="1"/>
</dbReference>
<sequence>MASTRDIRRRIKSVKNTQQITKAMKMVAAAKMRRAQEKVQEARPYAAKIEEVVASVAKSSGGKHPMLVSRPVKKTGYIVLTADRGLAGSFNAQVIRLAVNELANKSRDQYSLITIGRRGRDFFKKREYPMSGEVVGLPDFPNFADIKAISEMVVNLYQDEVFDEVYLLYNEFINPIQQVPVMKKLLPLEDLAKSEQKEASYVPGGSSNKENTGYKPSYEFEPSAEAVLDKLLPKFAETLIYSALLESKASEQGARMTAMGNATDNASDMIDSLTLALNRARQSAITLQIMEIVGGAEALNS</sequence>
<dbReference type="Gene3D" id="1.10.287.80">
    <property type="entry name" value="ATP synthase, gamma subunit, helix hairpin domain"/>
    <property type="match status" value="1"/>
</dbReference>
<dbReference type="CDD" id="cd12151">
    <property type="entry name" value="F1-ATPase_gamma"/>
    <property type="match status" value="1"/>
</dbReference>
<keyword evidence="12" id="KW-1185">Reference proteome</keyword>
<evidence type="ECO:0000256" key="4">
    <source>
        <dbReference type="ARBA" id="ARBA00022448"/>
    </source>
</evidence>
<evidence type="ECO:0000256" key="3">
    <source>
        <dbReference type="ARBA" id="ARBA00007681"/>
    </source>
</evidence>
<evidence type="ECO:0000256" key="5">
    <source>
        <dbReference type="ARBA" id="ARBA00022781"/>
    </source>
</evidence>
<dbReference type="RefSeq" id="WP_347438273.1">
    <property type="nucleotide sequence ID" value="NZ_CP089291.1"/>
</dbReference>
<evidence type="ECO:0000256" key="1">
    <source>
        <dbReference type="ARBA" id="ARBA00003456"/>
    </source>
</evidence>
<comment type="similarity">
    <text evidence="3 10">Belongs to the ATPase gamma chain family.</text>
</comment>
<dbReference type="PANTHER" id="PTHR11693:SF22">
    <property type="entry name" value="ATP SYNTHASE SUBUNIT GAMMA, MITOCHONDRIAL"/>
    <property type="match status" value="1"/>
</dbReference>
<name>A0ABY4CM88_9BACL</name>
<dbReference type="Proteomes" id="UP000830167">
    <property type="component" value="Chromosome"/>
</dbReference>
<keyword evidence="6 10" id="KW-0406">Ion transport</keyword>
<comment type="subunit">
    <text evidence="10">F-type ATPases have 2 components, CF(1) - the catalytic core - and CF(0) - the membrane proton channel. CF(1) has five subunits: alpha(3), beta(3), gamma(1), delta(1), epsilon(1). CF(0) has three main subunits: a, b and c.</text>
</comment>
<proteinExistence type="inferred from homology"/>
<dbReference type="PRINTS" id="PR00126">
    <property type="entry name" value="ATPASEGAMMA"/>
</dbReference>